<accession>A0AC61RFV7</accession>
<keyword evidence="2" id="KW-1185">Reference proteome</keyword>
<gene>
    <name evidence="1" type="primary">aroC</name>
    <name evidence="1" type="ORF">E5331_07055</name>
</gene>
<keyword evidence="1" id="KW-0456">Lyase</keyword>
<organism evidence="1 2">
    <name type="scientific">Lepagella muris</name>
    <dbReference type="NCBI Taxonomy" id="3032870"/>
    <lineage>
        <taxon>Bacteria</taxon>
        <taxon>Pseudomonadati</taxon>
        <taxon>Bacteroidota</taxon>
        <taxon>Bacteroidia</taxon>
        <taxon>Bacteroidales</taxon>
        <taxon>Muribaculaceae</taxon>
        <taxon>Lepagella</taxon>
    </lineage>
</organism>
<protein>
    <submittedName>
        <fullName evidence="1">Chorismate synthase</fullName>
        <ecNumber evidence="1">4.2.3.5</ecNumber>
    </submittedName>
</protein>
<evidence type="ECO:0000313" key="2">
    <source>
        <dbReference type="Proteomes" id="UP000306319"/>
    </source>
</evidence>
<proteinExistence type="predicted"/>
<dbReference type="EC" id="4.2.3.5" evidence="1"/>
<evidence type="ECO:0000313" key="1">
    <source>
        <dbReference type="EMBL" id="TGY79135.1"/>
    </source>
</evidence>
<dbReference type="Proteomes" id="UP000306319">
    <property type="component" value="Unassembled WGS sequence"/>
</dbReference>
<reference evidence="1" key="1">
    <citation type="submission" date="2019-04" db="EMBL/GenBank/DDBJ databases">
        <title>Microbes associate with the intestines of laboratory mice.</title>
        <authorList>
            <person name="Navarre W."/>
            <person name="Wong E."/>
            <person name="Huang K."/>
            <person name="Tropini C."/>
            <person name="Ng K."/>
            <person name="Yu B."/>
        </authorList>
    </citation>
    <scope>NUCLEOTIDE SEQUENCE</scope>
    <source>
        <strain evidence="1">NM04_E33</strain>
    </source>
</reference>
<dbReference type="EMBL" id="SRYB01000008">
    <property type="protein sequence ID" value="TGY79135.1"/>
    <property type="molecule type" value="Genomic_DNA"/>
</dbReference>
<name>A0AC61RFV7_9BACT</name>
<sequence length="353" mass="37461">MNTFGKNLTLTTFGESHGPAMGGVIDGFPAGFKIDFDALYAEVAKRRPGSSFLVTARNESDRPEFLSGISPDGITLGTPIGFIVRNADHRSGDYDEMAKVYRPNHADYTYIKRYGIRDARGGGRSSARETVNWVVAGALASQWLESKGIKIETALTQVGPVTAGDIFDGLMTNPEKPFKLEVNPDIKLAMEEFVKETKIAGDSVGGRVSCLITGMPPGIGNPVADKLHAALAGAMMSINATKGFEYGIGFRAPSAKGSQIADTFLPSDDKDAPLRTATNYSGGIQGGISNGMPIFFSVAFKPTPTLMKPLNTVNTSGEATVLNPAGRHDPCVAVRAVHVVKAMTALVLADYLV</sequence>
<comment type="caution">
    <text evidence="1">The sequence shown here is derived from an EMBL/GenBank/DDBJ whole genome shotgun (WGS) entry which is preliminary data.</text>
</comment>